<dbReference type="CDD" id="cd12282">
    <property type="entry name" value="RRM2_TatSF1_like"/>
    <property type="match status" value="1"/>
</dbReference>
<evidence type="ECO:0000313" key="10">
    <source>
        <dbReference type="RefSeq" id="XP_018006860.1"/>
    </source>
</evidence>
<dbReference type="GO" id="GO:0000398">
    <property type="term" value="P:mRNA splicing, via spliceosome"/>
    <property type="evidence" value="ECO:0007669"/>
    <property type="project" value="InterPro"/>
</dbReference>
<dbReference type="GO" id="GO:0003723">
    <property type="term" value="F:RNA binding"/>
    <property type="evidence" value="ECO:0007669"/>
    <property type="project" value="UniProtKB-UniRule"/>
</dbReference>
<feature type="domain" description="RRM" evidence="8">
    <location>
        <begin position="361"/>
        <end position="449"/>
    </location>
</feature>
<dbReference type="RefSeq" id="XP_018006860.1">
    <property type="nucleotide sequence ID" value="XM_018151371.2"/>
</dbReference>
<evidence type="ECO:0000256" key="2">
    <source>
        <dbReference type="ARBA" id="ARBA00022664"/>
    </source>
</evidence>
<feature type="region of interest" description="Disordered" evidence="7">
    <location>
        <begin position="1"/>
        <end position="53"/>
    </location>
</feature>
<comment type="similarity">
    <text evidence="1">Belongs to the HTATSF1 family.</text>
</comment>
<dbReference type="OrthoDB" id="10258585at2759"/>
<keyword evidence="9" id="KW-1185">Reference proteome</keyword>
<feature type="region of interest" description="Disordered" evidence="7">
    <location>
        <begin position="211"/>
        <end position="261"/>
    </location>
</feature>
<dbReference type="SUPFAM" id="SSF54928">
    <property type="entry name" value="RNA-binding domain, RBD"/>
    <property type="match status" value="2"/>
</dbReference>
<dbReference type="InterPro" id="IPR000504">
    <property type="entry name" value="RRM_dom"/>
</dbReference>
<feature type="compositionally biased region" description="Basic and acidic residues" evidence="7">
    <location>
        <begin position="20"/>
        <end position="30"/>
    </location>
</feature>
<feature type="compositionally biased region" description="Low complexity" evidence="7">
    <location>
        <begin position="643"/>
        <end position="653"/>
    </location>
</feature>
<protein>
    <submittedName>
        <fullName evidence="10">HIV Tat-specific factor 1 homolog</fullName>
    </submittedName>
</protein>
<evidence type="ECO:0000256" key="7">
    <source>
        <dbReference type="SAM" id="MobiDB-lite"/>
    </source>
</evidence>
<dbReference type="GO" id="GO:0005686">
    <property type="term" value="C:U2 snRNP"/>
    <property type="evidence" value="ECO:0007669"/>
    <property type="project" value="TreeGrafter"/>
</dbReference>
<evidence type="ECO:0000256" key="1">
    <source>
        <dbReference type="ARBA" id="ARBA00007747"/>
    </source>
</evidence>
<dbReference type="PANTHER" id="PTHR15608">
    <property type="entry name" value="SPLICING FACTOR U2AF-ASSOCIATED PROTEIN 2"/>
    <property type="match status" value="1"/>
</dbReference>
<dbReference type="GeneID" id="108664704"/>
<sequence length="694" mass="79138">MENLEEFSNVGDDSSTNSEKVPDPKLKMNENENGTSVGCQLTTNNLGNPSDGNHEYEEIDGIYYYTNPTTHEKFKYDNTIEKWVLVQDCKSSGQEDTTPTSETTDVTSESDVHVDEEGRTFYHADGHYLCRYPTGHVYYMNEKQEWVLWSENADGGYNDGLTSSKNNNDNRWYYYKGDNAYYRDLLSNKVFKFNKETDEWILAKSGKKRKKKPDISVPVGGEEEFDTESSNEGTDDGCESEDNDEYSKGDMPPGYKTDPSISFEDENFVKKDKDGMHYEWDKNRRAWFPKLDDTFMATYQMSYGFNPDGSKNENPVKYDDDEEDDMQEIAKETLKKKKEEEKKKSDKKPAGWFEADDAHNTKVYVSQLPTDMTEQQFVDLMQKCGLVLKDPETGDYKVKLYKDEKGNFKGDALCTYIKVESVLLALQIIDGSCLGPRGAHRVKVERAKFQMKGDYNAALKPKKKKKKLIEKLQKKQEKLFAWTPEPLRGQRGKHENVVVLRNAFAPSEFVDHAEKILSHTESLRAQCTSFGSVKKLELFDRHPEGVVKVTFSEVEAADLCIASMNKRLYNGRTLSVAVWNGVENFKVEETEEEKAERLKKWNEFLMTGGEGGKNSAKTGEKNNYITNSSTIKDIHSPSEPEETSISSEEGTLLLHEEGEGSLPPLESKEKSCRTLEEKDSTDPATKMEDSQSPE</sequence>
<accession>A0A8B7N004</accession>
<dbReference type="InterPro" id="IPR012677">
    <property type="entry name" value="Nucleotide-bd_a/b_plait_sf"/>
</dbReference>
<gene>
    <name evidence="10" type="primary">LOC108664704</name>
</gene>
<feature type="compositionally biased region" description="Basic and acidic residues" evidence="7">
    <location>
        <begin position="666"/>
        <end position="694"/>
    </location>
</feature>
<dbReference type="InterPro" id="IPR034393">
    <property type="entry name" value="TatSF1-like"/>
</dbReference>
<proteinExistence type="inferred from homology"/>
<evidence type="ECO:0000313" key="9">
    <source>
        <dbReference type="Proteomes" id="UP000694843"/>
    </source>
</evidence>
<dbReference type="CDD" id="cd12281">
    <property type="entry name" value="RRM1_TatSF1_like"/>
    <property type="match status" value="1"/>
</dbReference>
<dbReference type="SMART" id="SM00360">
    <property type="entry name" value="RRM"/>
    <property type="match status" value="2"/>
</dbReference>
<feature type="compositionally biased region" description="Polar residues" evidence="7">
    <location>
        <begin position="615"/>
        <end position="631"/>
    </location>
</feature>
<keyword evidence="4 6" id="KW-0694">RNA-binding</keyword>
<dbReference type="KEGG" id="hazt:108664704"/>
<keyword evidence="5" id="KW-0508">mRNA splicing</keyword>
<feature type="compositionally biased region" description="Polar residues" evidence="7">
    <location>
        <begin position="31"/>
        <end position="51"/>
    </location>
</feature>
<dbReference type="Gene3D" id="3.30.70.330">
    <property type="match status" value="2"/>
</dbReference>
<evidence type="ECO:0000256" key="4">
    <source>
        <dbReference type="ARBA" id="ARBA00022884"/>
    </source>
</evidence>
<dbReference type="GO" id="GO:0005684">
    <property type="term" value="C:U2-type spliceosomal complex"/>
    <property type="evidence" value="ECO:0007669"/>
    <property type="project" value="TreeGrafter"/>
</dbReference>
<dbReference type="AlphaFoldDB" id="A0A8B7N004"/>
<reference evidence="10" key="1">
    <citation type="submission" date="2025-08" db="UniProtKB">
        <authorList>
            <consortium name="RefSeq"/>
        </authorList>
    </citation>
    <scope>IDENTIFICATION</scope>
    <source>
        <tissue evidence="10">Whole organism</tissue>
    </source>
</reference>
<dbReference type="PROSITE" id="PS50102">
    <property type="entry name" value="RRM"/>
    <property type="match status" value="1"/>
</dbReference>
<organism evidence="9 10">
    <name type="scientific">Hyalella azteca</name>
    <name type="common">Amphipod</name>
    <dbReference type="NCBI Taxonomy" id="294128"/>
    <lineage>
        <taxon>Eukaryota</taxon>
        <taxon>Metazoa</taxon>
        <taxon>Ecdysozoa</taxon>
        <taxon>Arthropoda</taxon>
        <taxon>Crustacea</taxon>
        <taxon>Multicrustacea</taxon>
        <taxon>Malacostraca</taxon>
        <taxon>Eumalacostraca</taxon>
        <taxon>Peracarida</taxon>
        <taxon>Amphipoda</taxon>
        <taxon>Senticaudata</taxon>
        <taxon>Talitrida</taxon>
        <taxon>Talitroidea</taxon>
        <taxon>Hyalellidae</taxon>
        <taxon>Hyalella</taxon>
    </lineage>
</organism>
<evidence type="ECO:0000256" key="6">
    <source>
        <dbReference type="PROSITE-ProRule" id="PRU00176"/>
    </source>
</evidence>
<dbReference type="Pfam" id="PF00076">
    <property type="entry name" value="RRM_1"/>
    <property type="match status" value="1"/>
</dbReference>
<feature type="compositionally biased region" description="Acidic residues" evidence="7">
    <location>
        <begin position="221"/>
        <end position="244"/>
    </location>
</feature>
<keyword evidence="2" id="KW-0507">mRNA processing</keyword>
<evidence type="ECO:0000256" key="5">
    <source>
        <dbReference type="ARBA" id="ARBA00023187"/>
    </source>
</evidence>
<evidence type="ECO:0000256" key="3">
    <source>
        <dbReference type="ARBA" id="ARBA00022737"/>
    </source>
</evidence>
<evidence type="ECO:0000259" key="8">
    <source>
        <dbReference type="PROSITE" id="PS50102"/>
    </source>
</evidence>
<dbReference type="InterPro" id="IPR035979">
    <property type="entry name" value="RBD_domain_sf"/>
</dbReference>
<dbReference type="FunFam" id="3.30.70.330:FF:000105">
    <property type="entry name" value="HIV Tat-specific factor 1 homolog"/>
    <property type="match status" value="1"/>
</dbReference>
<feature type="region of interest" description="Disordered" evidence="7">
    <location>
        <begin position="609"/>
        <end position="694"/>
    </location>
</feature>
<name>A0A8B7N004_HYAAZ</name>
<dbReference type="CTD" id="40369"/>
<dbReference type="PANTHER" id="PTHR15608:SF0">
    <property type="entry name" value="HIV TAT-SPECIFIC FACTOR 1"/>
    <property type="match status" value="1"/>
</dbReference>
<keyword evidence="3" id="KW-0677">Repeat</keyword>
<dbReference type="Proteomes" id="UP000694843">
    <property type="component" value="Unplaced"/>
</dbReference>
<dbReference type="InterPro" id="IPR034392">
    <property type="entry name" value="TatSF1-like_RRM1"/>
</dbReference>